<dbReference type="PANTHER" id="PTHR12822:SF2">
    <property type="entry name" value="PROTEIN YIPF"/>
    <property type="match status" value="1"/>
</dbReference>
<feature type="transmembrane region" description="Helical" evidence="2">
    <location>
        <begin position="248"/>
        <end position="266"/>
    </location>
</feature>
<proteinExistence type="predicted"/>
<comment type="caution">
    <text evidence="3">The sequence shown here is derived from an EMBL/GenBank/DDBJ whole genome shotgun (WGS) entry which is preliminary data.</text>
</comment>
<evidence type="ECO:0000313" key="3">
    <source>
        <dbReference type="EMBL" id="ORZ40650.1"/>
    </source>
</evidence>
<organism evidence="3 4">
    <name type="scientific">Catenaria anguillulae PL171</name>
    <dbReference type="NCBI Taxonomy" id="765915"/>
    <lineage>
        <taxon>Eukaryota</taxon>
        <taxon>Fungi</taxon>
        <taxon>Fungi incertae sedis</taxon>
        <taxon>Blastocladiomycota</taxon>
        <taxon>Blastocladiomycetes</taxon>
        <taxon>Blastocladiales</taxon>
        <taxon>Catenariaceae</taxon>
        <taxon>Catenaria</taxon>
    </lineage>
</organism>
<dbReference type="GO" id="GO:0005794">
    <property type="term" value="C:Golgi apparatus"/>
    <property type="evidence" value="ECO:0007669"/>
    <property type="project" value="InterPro"/>
</dbReference>
<evidence type="ECO:0000256" key="1">
    <source>
        <dbReference type="SAM" id="MobiDB-lite"/>
    </source>
</evidence>
<dbReference type="GO" id="GO:0016192">
    <property type="term" value="P:vesicle-mediated transport"/>
    <property type="evidence" value="ECO:0007669"/>
    <property type="project" value="InterPro"/>
</dbReference>
<dbReference type="InterPro" id="IPR039765">
    <property type="entry name" value="Yip5/YIPF1/YIPF2"/>
</dbReference>
<reference evidence="3 4" key="1">
    <citation type="submission" date="2016-07" db="EMBL/GenBank/DDBJ databases">
        <title>Pervasive Adenine N6-methylation of Active Genes in Fungi.</title>
        <authorList>
            <consortium name="DOE Joint Genome Institute"/>
            <person name="Mondo S.J."/>
            <person name="Dannebaum R.O."/>
            <person name="Kuo R.C."/>
            <person name="Labutti K."/>
            <person name="Haridas S."/>
            <person name="Kuo A."/>
            <person name="Salamov A."/>
            <person name="Ahrendt S.R."/>
            <person name="Lipzen A."/>
            <person name="Sullivan W."/>
            <person name="Andreopoulos W.B."/>
            <person name="Clum A."/>
            <person name="Lindquist E."/>
            <person name="Daum C."/>
            <person name="Ramamoorthy G.K."/>
            <person name="Gryganskyi A."/>
            <person name="Culley D."/>
            <person name="Magnuson J.K."/>
            <person name="James T.Y."/>
            <person name="O'Malley M.A."/>
            <person name="Stajich J.E."/>
            <person name="Spatafora J.W."/>
            <person name="Visel A."/>
            <person name="Grigoriev I.V."/>
        </authorList>
    </citation>
    <scope>NUCLEOTIDE SEQUENCE [LARGE SCALE GENOMIC DNA]</scope>
    <source>
        <strain evidence="3 4">PL171</strain>
    </source>
</reference>
<sequence>MTRVTPSSALTTSRTAPVPATANGSSSPAPAPPTLSSGSPQPPAANNLTMDDAADRLAFQPTAISGKTGDTQSATTTATAAKTAPVSPGSLPLPVSATASTGPTMRQPVPPPADAKLWQVEYYARYFDVDTSDVINRIRWSLYPNASFATSLTLKQDLYGPFWVPTTLIFTLFVTSSLAHSIASYIAGKPYVYDFTRLTAATSTIYTYVYYGRPIRVIDLVSIYGYGVALWVPIALLCIMPFELVRWILVAVSFVITGTLTTFPTFEIRRLMTYAHFAGTFLGILVTGAVLHAVFALLLKFMFFNYDISPAS</sequence>
<feature type="compositionally biased region" description="Low complexity" evidence="1">
    <location>
        <begin position="81"/>
        <end position="96"/>
    </location>
</feature>
<evidence type="ECO:0008006" key="5">
    <source>
        <dbReference type="Google" id="ProtNLM"/>
    </source>
</evidence>
<dbReference type="Proteomes" id="UP000193411">
    <property type="component" value="Unassembled WGS sequence"/>
</dbReference>
<feature type="transmembrane region" description="Helical" evidence="2">
    <location>
        <begin position="223"/>
        <end position="242"/>
    </location>
</feature>
<keyword evidence="2" id="KW-0812">Transmembrane</keyword>
<dbReference type="EMBL" id="MCFL01000002">
    <property type="protein sequence ID" value="ORZ40650.1"/>
    <property type="molecule type" value="Genomic_DNA"/>
</dbReference>
<dbReference type="AlphaFoldDB" id="A0A1Y2I1B0"/>
<dbReference type="GO" id="GO:0031267">
    <property type="term" value="F:small GTPase binding"/>
    <property type="evidence" value="ECO:0007669"/>
    <property type="project" value="InterPro"/>
</dbReference>
<keyword evidence="2" id="KW-1133">Transmembrane helix</keyword>
<feature type="transmembrane region" description="Helical" evidence="2">
    <location>
        <begin position="278"/>
        <end position="303"/>
    </location>
</feature>
<dbReference type="STRING" id="765915.A0A1Y2I1B0"/>
<feature type="region of interest" description="Disordered" evidence="1">
    <location>
        <begin position="1"/>
        <end position="48"/>
    </location>
</feature>
<gene>
    <name evidence="3" type="ORF">BCR44DRAFT_1495197</name>
</gene>
<feature type="transmembrane region" description="Helical" evidence="2">
    <location>
        <begin position="192"/>
        <end position="211"/>
    </location>
</feature>
<feature type="compositionally biased region" description="Low complexity" evidence="1">
    <location>
        <begin position="19"/>
        <end position="39"/>
    </location>
</feature>
<feature type="transmembrane region" description="Helical" evidence="2">
    <location>
        <begin position="162"/>
        <end position="186"/>
    </location>
</feature>
<dbReference type="OrthoDB" id="10256463at2759"/>
<keyword evidence="2" id="KW-0472">Membrane</keyword>
<feature type="region of interest" description="Disordered" evidence="1">
    <location>
        <begin position="81"/>
        <end position="110"/>
    </location>
</feature>
<keyword evidence="4" id="KW-1185">Reference proteome</keyword>
<feature type="compositionally biased region" description="Polar residues" evidence="1">
    <location>
        <begin position="1"/>
        <end position="15"/>
    </location>
</feature>
<evidence type="ECO:0000256" key="2">
    <source>
        <dbReference type="SAM" id="Phobius"/>
    </source>
</evidence>
<name>A0A1Y2I1B0_9FUNG</name>
<accession>A0A1Y2I1B0</accession>
<dbReference type="PANTHER" id="PTHR12822">
    <property type="entry name" value="PROTEIN YIPF"/>
    <property type="match status" value="1"/>
</dbReference>
<protein>
    <recommendedName>
        <fullName evidence="5">Protein YIP</fullName>
    </recommendedName>
</protein>
<evidence type="ECO:0000313" key="4">
    <source>
        <dbReference type="Proteomes" id="UP000193411"/>
    </source>
</evidence>